<organism evidence="4 5">
    <name type="scientific">Actinomyces radicidentis</name>
    <dbReference type="NCBI Taxonomy" id="111015"/>
    <lineage>
        <taxon>Bacteria</taxon>
        <taxon>Bacillati</taxon>
        <taxon>Actinomycetota</taxon>
        <taxon>Actinomycetes</taxon>
        <taxon>Actinomycetales</taxon>
        <taxon>Actinomycetaceae</taxon>
        <taxon>Actinomyces</taxon>
    </lineage>
</organism>
<keyword evidence="5" id="KW-1185">Reference proteome</keyword>
<dbReference type="EMBL" id="CP014228">
    <property type="protein sequence ID" value="AMD86615.1"/>
    <property type="molecule type" value="Genomic_DNA"/>
</dbReference>
<evidence type="ECO:0000256" key="3">
    <source>
        <dbReference type="SAM" id="Phobius"/>
    </source>
</evidence>
<sequence length="372" mass="40613">MISVTLVFGLDLHTLLTTSSTVSTAWEVGQVLAFVTYARYERLGAAIFAAVLCAALLTPGAHLLWASALTWVIIIDLVSRGRHWTATGIFLVFYGGQTRWLTPRELLASALLWGAICVVAGLLLRRLLQRMRLLERDAQESREAMTSMSQRLQHDVADTLHDDLAADLTHVLILSRHLRDSTPGHEKEVATIEAILRHSLVHLRALIDSLAAPPGSLTEETSIAELLRTCQKALAQRSMTLDTDIDEAELRLAQYGTHGPQLLGSLVRECTINALKYSEDGDLLSLIAEPTETELAISFTAPWRDHEVPAELHGGHGMYALTRRFNRAGGSLVASRVGNSWSVIATIPAAPPPQHHTTSAALSPARDARGSR</sequence>
<feature type="region of interest" description="Disordered" evidence="2">
    <location>
        <begin position="349"/>
        <end position="372"/>
    </location>
</feature>
<proteinExistence type="predicted"/>
<keyword evidence="3" id="KW-0472">Membrane</keyword>
<gene>
    <name evidence="4" type="ORF">AXF14_02155</name>
</gene>
<keyword evidence="3" id="KW-0812">Transmembrane</keyword>
<dbReference type="Gene3D" id="6.10.250.2870">
    <property type="match status" value="1"/>
</dbReference>
<evidence type="ECO:0000313" key="4">
    <source>
        <dbReference type="EMBL" id="AMD86615.1"/>
    </source>
</evidence>
<evidence type="ECO:0000313" key="5">
    <source>
        <dbReference type="Proteomes" id="UP000065220"/>
    </source>
</evidence>
<evidence type="ECO:0000256" key="2">
    <source>
        <dbReference type="SAM" id="MobiDB-lite"/>
    </source>
</evidence>
<evidence type="ECO:0000256" key="1">
    <source>
        <dbReference type="SAM" id="Coils"/>
    </source>
</evidence>
<dbReference type="STRING" id="111015.AXF14_02155"/>
<feature type="coiled-coil region" evidence="1">
    <location>
        <begin position="124"/>
        <end position="151"/>
    </location>
</feature>
<name>A0A120KKY2_ACTRD</name>
<feature type="transmembrane region" description="Helical" evidence="3">
    <location>
        <begin position="106"/>
        <end position="124"/>
    </location>
</feature>
<dbReference type="AlphaFoldDB" id="A0A120KKY2"/>
<evidence type="ECO:0008006" key="6">
    <source>
        <dbReference type="Google" id="ProtNLM"/>
    </source>
</evidence>
<dbReference type="RefSeq" id="WP_067940334.1">
    <property type="nucleotide sequence ID" value="NZ_CAUHMM010000012.1"/>
</dbReference>
<dbReference type="Proteomes" id="UP000065220">
    <property type="component" value="Chromosome"/>
</dbReference>
<feature type="transmembrane region" description="Helical" evidence="3">
    <location>
        <begin position="43"/>
        <end position="72"/>
    </location>
</feature>
<keyword evidence="1" id="KW-0175">Coiled coil</keyword>
<reference evidence="5" key="1">
    <citation type="submission" date="2016-02" db="EMBL/GenBank/DDBJ databases">
        <authorList>
            <person name="Holder M.E."/>
            <person name="Ajami N.J."/>
            <person name="Petrosino J.F."/>
        </authorList>
    </citation>
    <scope>NUCLEOTIDE SEQUENCE [LARGE SCALE GENOMIC DNA]</scope>
    <source>
        <strain evidence="5">CCUG 36733</strain>
    </source>
</reference>
<dbReference type="KEGG" id="ard:AXF14_02155"/>
<keyword evidence="3" id="KW-1133">Transmembrane helix</keyword>
<protein>
    <recommendedName>
        <fullName evidence="6">Signal transduction histidine kinase subgroup 3 dimerisation and phosphoacceptor domain-containing protein</fullName>
    </recommendedName>
</protein>
<accession>A0A120KKY2</accession>